<feature type="coiled-coil region" evidence="1">
    <location>
        <begin position="109"/>
        <end position="143"/>
    </location>
</feature>
<keyword evidence="2" id="KW-1185">Reference proteome</keyword>
<name>A0ABM1J5Y9_POLDO</name>
<dbReference type="Proteomes" id="UP000694924">
    <property type="component" value="Unplaced"/>
</dbReference>
<evidence type="ECO:0000313" key="2">
    <source>
        <dbReference type="Proteomes" id="UP000694924"/>
    </source>
</evidence>
<gene>
    <name evidence="3" type="primary">LOC107072446</name>
</gene>
<feature type="coiled-coil region" evidence="1">
    <location>
        <begin position="46"/>
        <end position="77"/>
    </location>
</feature>
<reference evidence="3" key="1">
    <citation type="submission" date="2025-08" db="UniProtKB">
        <authorList>
            <consortium name="RefSeq"/>
        </authorList>
    </citation>
    <scope>IDENTIFICATION</scope>
    <source>
        <tissue evidence="3">Whole body</tissue>
    </source>
</reference>
<dbReference type="RefSeq" id="XP_015187877.1">
    <property type="nucleotide sequence ID" value="XM_015332391.1"/>
</dbReference>
<sequence>MASTEFEKRKEEEYEMQLLGFHSRAVNATLEKIVYEAIESTCKSLRQSLQDKYDYDKDELKELKKNVKKLIQTYSERAMPHLKFIESIVKKYISIPKNVLLDEDKCQSVQYTDEEYELLEERLKTLQQRAKRATLLNAALKEELTIVDQLESYISRSNKMCDLVENLSMNQDNNSKVMNEALKHYKDLYKQLIAMRPETKKVKYNPFEDFKTKDYDIDSL</sequence>
<keyword evidence="1" id="KW-0175">Coiled coil</keyword>
<accession>A0ABM1J5Y9</accession>
<organism evidence="2 3">
    <name type="scientific">Polistes dominula</name>
    <name type="common">European paper wasp</name>
    <name type="synonym">Vespa dominula</name>
    <dbReference type="NCBI Taxonomy" id="743375"/>
    <lineage>
        <taxon>Eukaryota</taxon>
        <taxon>Metazoa</taxon>
        <taxon>Ecdysozoa</taxon>
        <taxon>Arthropoda</taxon>
        <taxon>Hexapoda</taxon>
        <taxon>Insecta</taxon>
        <taxon>Pterygota</taxon>
        <taxon>Neoptera</taxon>
        <taxon>Endopterygota</taxon>
        <taxon>Hymenoptera</taxon>
        <taxon>Apocrita</taxon>
        <taxon>Aculeata</taxon>
        <taxon>Vespoidea</taxon>
        <taxon>Vespidae</taxon>
        <taxon>Polistinae</taxon>
        <taxon>Polistini</taxon>
        <taxon>Polistes</taxon>
    </lineage>
</organism>
<evidence type="ECO:0000256" key="1">
    <source>
        <dbReference type="SAM" id="Coils"/>
    </source>
</evidence>
<protein>
    <submittedName>
        <fullName evidence="3">Protein MIS12 homolog</fullName>
    </submittedName>
</protein>
<dbReference type="GeneID" id="107072446"/>
<evidence type="ECO:0000313" key="3">
    <source>
        <dbReference type="RefSeq" id="XP_015187877.1"/>
    </source>
</evidence>
<proteinExistence type="predicted"/>